<protein>
    <recommendedName>
        <fullName evidence="5">Lipoprotein</fullName>
    </recommendedName>
</protein>
<keyword evidence="4" id="KW-1185">Reference proteome</keyword>
<sequence length="314" mass="34559">MKKGPLLAAVGALLVALACQRQGQVQMSPPANATSLLEPDEVPDPDADSLLPVEAAPSRRRNYYLGMRRVVPVAPQVAVGLDTLLQRYDLTGVIRTGNMDGFGDARHYRYEVAFTNISPDPQQPAVWRVSGKTRYKHVIRSFSGTISWQQLYRLAETVDKSAGSAWGIWNSEDETEVPRPLYSITGRFQLQESNGGQLRGQVNADFALGPDKKASANNRNILEGSPACGAGVLFEGERLNAAGQVSRSVVWGSNFIRYAYKVTSQMTMGLRGPEISPAYVARGWNEYYQHDEWWADTPAPDSQTQLWPSAAPTE</sequence>
<dbReference type="EMBL" id="JAJADR010000003">
    <property type="protein sequence ID" value="MCB2408633.1"/>
    <property type="molecule type" value="Genomic_DNA"/>
</dbReference>
<evidence type="ECO:0000256" key="2">
    <source>
        <dbReference type="SAM" id="SignalP"/>
    </source>
</evidence>
<dbReference type="RefSeq" id="WP_226175857.1">
    <property type="nucleotide sequence ID" value="NZ_JAJADR010000003.1"/>
</dbReference>
<name>A0ABS8ASP9_9BACT</name>
<feature type="signal peptide" evidence="2">
    <location>
        <begin position="1"/>
        <end position="23"/>
    </location>
</feature>
<proteinExistence type="predicted"/>
<evidence type="ECO:0000313" key="3">
    <source>
        <dbReference type="EMBL" id="MCB2408633.1"/>
    </source>
</evidence>
<feature type="region of interest" description="Disordered" evidence="1">
    <location>
        <begin position="30"/>
        <end position="49"/>
    </location>
</feature>
<evidence type="ECO:0008006" key="5">
    <source>
        <dbReference type="Google" id="ProtNLM"/>
    </source>
</evidence>
<dbReference type="Proteomes" id="UP001165296">
    <property type="component" value="Unassembled WGS sequence"/>
</dbReference>
<feature type="chain" id="PRO_5047292025" description="Lipoprotein" evidence="2">
    <location>
        <begin position="24"/>
        <end position="314"/>
    </location>
</feature>
<accession>A0ABS8ASP9</accession>
<reference evidence="3" key="1">
    <citation type="submission" date="2021-10" db="EMBL/GenBank/DDBJ databases">
        <authorList>
            <person name="Dean J.D."/>
            <person name="Kim M.K."/>
            <person name="Newey C.N."/>
            <person name="Stoker T.S."/>
            <person name="Thompson D.W."/>
            <person name="Grose J.H."/>
        </authorList>
    </citation>
    <scope>NUCLEOTIDE SEQUENCE</scope>
    <source>
        <strain evidence="3">BT178</strain>
    </source>
</reference>
<gene>
    <name evidence="3" type="ORF">LGH74_11650</name>
</gene>
<organism evidence="3 4">
    <name type="scientific">Hymenobacter lucidus</name>
    <dbReference type="NCBI Taxonomy" id="2880930"/>
    <lineage>
        <taxon>Bacteria</taxon>
        <taxon>Pseudomonadati</taxon>
        <taxon>Bacteroidota</taxon>
        <taxon>Cytophagia</taxon>
        <taxon>Cytophagales</taxon>
        <taxon>Hymenobacteraceae</taxon>
        <taxon>Hymenobacter</taxon>
    </lineage>
</organism>
<comment type="caution">
    <text evidence="3">The sequence shown here is derived from an EMBL/GenBank/DDBJ whole genome shotgun (WGS) entry which is preliminary data.</text>
</comment>
<keyword evidence="2" id="KW-0732">Signal</keyword>
<evidence type="ECO:0000256" key="1">
    <source>
        <dbReference type="SAM" id="MobiDB-lite"/>
    </source>
</evidence>
<dbReference type="PROSITE" id="PS51257">
    <property type="entry name" value="PROKAR_LIPOPROTEIN"/>
    <property type="match status" value="1"/>
</dbReference>
<evidence type="ECO:0000313" key="4">
    <source>
        <dbReference type="Proteomes" id="UP001165296"/>
    </source>
</evidence>
<feature type="compositionally biased region" description="Acidic residues" evidence="1">
    <location>
        <begin position="38"/>
        <end position="47"/>
    </location>
</feature>